<evidence type="ECO:0000256" key="1">
    <source>
        <dbReference type="SAM" id="Phobius"/>
    </source>
</evidence>
<dbReference type="RefSeq" id="WP_003398722.1">
    <property type="nucleotide sequence ID" value="NC_012658.1"/>
</dbReference>
<accession>A0A3F3AAA8</accession>
<dbReference type="KEGG" id="cbi:CLJ_B1927"/>
<evidence type="ECO:0000313" key="2">
    <source>
        <dbReference type="EMBL" id="ACQ52911.1"/>
    </source>
</evidence>
<gene>
    <name evidence="2" type="primary">uviB</name>
    <name evidence="2" type="ordered locus">CLJ_B1927</name>
</gene>
<reference evidence="3" key="2">
    <citation type="submission" date="2008-05" db="EMBL/GenBank/DDBJ databases">
        <title>Genome sequence of Clostridium botulinum Ba4 strain 657.</title>
        <authorList>
            <person name="Shrivastava S."/>
            <person name="Brown J.L."/>
            <person name="Bruce D."/>
            <person name="Detter C."/>
            <person name="Munk C."/>
            <person name="Smith L.A."/>
            <person name="Smith T.J."/>
            <person name="Sutton G."/>
            <person name="Brettin T.S."/>
        </authorList>
    </citation>
    <scope>NUCLEOTIDE SEQUENCE [LARGE SCALE GENOMIC DNA]</scope>
    <source>
        <strain evidence="3">657 / Type Ba4</strain>
    </source>
</reference>
<keyword evidence="1" id="KW-1133">Transmembrane helix</keyword>
<dbReference type="Proteomes" id="UP000002333">
    <property type="component" value="Chromosome"/>
</dbReference>
<dbReference type="Pfam" id="PF10960">
    <property type="entry name" value="Holin_BhlA"/>
    <property type="match status" value="1"/>
</dbReference>
<keyword evidence="1" id="KW-0472">Membrane</keyword>
<protein>
    <submittedName>
        <fullName evidence="2">Bacteriocin UviB</fullName>
    </submittedName>
</protein>
<name>A0A3F3AAA8_CLOB6</name>
<dbReference type="AlphaFoldDB" id="A0A3F3AAA8"/>
<evidence type="ECO:0000313" key="3">
    <source>
        <dbReference type="Proteomes" id="UP000002333"/>
    </source>
</evidence>
<dbReference type="InterPro" id="IPR024405">
    <property type="entry name" value="Phage_BhlA/UviB"/>
</dbReference>
<reference evidence="2 3" key="1">
    <citation type="journal article" date="2007" name="PLoS ONE">
        <title>Analysis of the neurotoxin complex genes in Clostridium botulinum A1-A4 and B1 strains: BoNT/A3, /Ba4 and /B1 clusters are located within plasmids.</title>
        <authorList>
            <person name="Smith T.J."/>
            <person name="Hill K.K."/>
            <person name="Foley B.T."/>
            <person name="Detter J.C."/>
            <person name="Munk A.C."/>
            <person name="Bruce D.C."/>
            <person name="Doggett N.A."/>
            <person name="Smith L.A."/>
            <person name="Marks J.D."/>
            <person name="Xie G."/>
            <person name="Brettin T.S."/>
        </authorList>
    </citation>
    <scope>NUCLEOTIDE SEQUENCE [LARGE SCALE GENOMIC DNA]</scope>
    <source>
        <strain evidence="3">657 / Type Ba4</strain>
    </source>
</reference>
<keyword evidence="1" id="KW-0812">Transmembrane</keyword>
<sequence>MENEIIKLVATQGAFAVFFAYLLFYVLRENSKREGQYQDIIKELAEKLNVIEDVKKTVDKIEGKLEG</sequence>
<feature type="transmembrane region" description="Helical" evidence="1">
    <location>
        <begin position="6"/>
        <end position="27"/>
    </location>
</feature>
<organism evidence="2 3">
    <name type="scientific">Clostridium botulinum (strain 657 / Type Ba4)</name>
    <dbReference type="NCBI Taxonomy" id="515621"/>
    <lineage>
        <taxon>Bacteria</taxon>
        <taxon>Bacillati</taxon>
        <taxon>Bacillota</taxon>
        <taxon>Clostridia</taxon>
        <taxon>Eubacteriales</taxon>
        <taxon>Clostridiaceae</taxon>
        <taxon>Clostridium</taxon>
    </lineage>
</organism>
<dbReference type="EMBL" id="CP001083">
    <property type="protein sequence ID" value="ACQ52911.1"/>
    <property type="molecule type" value="Genomic_DNA"/>
</dbReference>
<proteinExistence type="predicted"/>